<proteinExistence type="predicted"/>
<sequence length="143" mass="17184">MPKKINKKDLFFLNCLPIAILIFNHENKVFFANDEAVNLYGYDLEEFKSMSILNLRPEWQMEIEKSIMEYFFYNRKNHRILSKHKTKEGKILDVDIQTTILEINDEIFLLECIREITEQQNVLRSYERAIDIMAKVVKDLTQY</sequence>
<reference evidence="1 2" key="1">
    <citation type="submission" date="2016-11" db="EMBL/GenBank/DDBJ databases">
        <authorList>
            <person name="Jaros S."/>
            <person name="Januszkiewicz K."/>
            <person name="Wedrychowicz H."/>
        </authorList>
    </citation>
    <scope>NUCLEOTIDE SEQUENCE [LARGE SCALE GENOMIC DNA]</scope>
    <source>
        <strain evidence="1 2">DSM 15212</strain>
    </source>
</reference>
<dbReference type="OrthoDB" id="1954448at2"/>
<name>A0A1M6P8G3_PARC5</name>
<evidence type="ECO:0000313" key="1">
    <source>
        <dbReference type="EMBL" id="SHK04241.1"/>
    </source>
</evidence>
<dbReference type="STRING" id="1121301.SAMN02745912_02052"/>
<dbReference type="CDD" id="cd00130">
    <property type="entry name" value="PAS"/>
    <property type="match status" value="1"/>
</dbReference>
<accession>A0A1M6P8G3</accession>
<dbReference type="SUPFAM" id="SSF55785">
    <property type="entry name" value="PYP-like sensor domain (PAS domain)"/>
    <property type="match status" value="1"/>
</dbReference>
<keyword evidence="2" id="KW-1185">Reference proteome</keyword>
<dbReference type="InterPro" id="IPR035965">
    <property type="entry name" value="PAS-like_dom_sf"/>
</dbReference>
<dbReference type="Gene3D" id="3.30.450.20">
    <property type="entry name" value="PAS domain"/>
    <property type="match status" value="1"/>
</dbReference>
<dbReference type="RefSeq" id="WP_073149545.1">
    <property type="nucleotide sequence ID" value="NZ_FRAG01000022.1"/>
</dbReference>
<dbReference type="InterPro" id="IPR000014">
    <property type="entry name" value="PAS"/>
</dbReference>
<gene>
    <name evidence="1" type="ORF">SAMN02745912_02052</name>
</gene>
<dbReference type="NCBIfam" id="TIGR00229">
    <property type="entry name" value="sensory_box"/>
    <property type="match status" value="1"/>
</dbReference>
<evidence type="ECO:0000313" key="2">
    <source>
        <dbReference type="Proteomes" id="UP000184465"/>
    </source>
</evidence>
<dbReference type="EMBL" id="FRAG01000022">
    <property type="protein sequence ID" value="SHK04241.1"/>
    <property type="molecule type" value="Genomic_DNA"/>
</dbReference>
<protein>
    <submittedName>
        <fullName evidence="1">PAS domain S-box-containing protein</fullName>
    </submittedName>
</protein>
<dbReference type="Proteomes" id="UP000184465">
    <property type="component" value="Unassembled WGS sequence"/>
</dbReference>
<organism evidence="1 2">
    <name type="scientific">Paramaledivibacter caminithermalis (strain DSM 15212 / CIP 107654 / DViRD3)</name>
    <name type="common">Clostridium caminithermale</name>
    <dbReference type="NCBI Taxonomy" id="1121301"/>
    <lineage>
        <taxon>Bacteria</taxon>
        <taxon>Bacillati</taxon>
        <taxon>Bacillota</taxon>
        <taxon>Clostridia</taxon>
        <taxon>Peptostreptococcales</taxon>
        <taxon>Caminicellaceae</taxon>
        <taxon>Paramaledivibacter</taxon>
    </lineage>
</organism>
<dbReference type="AlphaFoldDB" id="A0A1M6P8G3"/>